<feature type="domain" description="Ig-like" evidence="5">
    <location>
        <begin position="753"/>
        <end position="826"/>
    </location>
</feature>
<dbReference type="Pfam" id="PF07654">
    <property type="entry name" value="C1-set"/>
    <property type="match status" value="4"/>
</dbReference>
<dbReference type="AlphaFoldDB" id="A0AAV7TMF2"/>
<accession>A0AAV7TMF2</accession>
<feature type="domain" description="Ig-like" evidence="5">
    <location>
        <begin position="134"/>
        <end position="238"/>
    </location>
</feature>
<dbReference type="PANTHER" id="PTHR19971">
    <property type="entry name" value="SIGNAL-REGULATORY PROTEIN BETA"/>
    <property type="match status" value="1"/>
</dbReference>
<keyword evidence="7" id="KW-1185">Reference proteome</keyword>
<dbReference type="Proteomes" id="UP001066276">
    <property type="component" value="Chromosome 3_2"/>
</dbReference>
<keyword evidence="3" id="KW-0472">Membrane</keyword>
<feature type="domain" description="Ig-like" evidence="5">
    <location>
        <begin position="546"/>
        <end position="635"/>
    </location>
</feature>
<evidence type="ECO:0000256" key="1">
    <source>
        <dbReference type="ARBA" id="ARBA00023157"/>
    </source>
</evidence>
<dbReference type="SUPFAM" id="SSF48726">
    <property type="entry name" value="Immunoglobulin"/>
    <property type="match status" value="8"/>
</dbReference>
<dbReference type="InterPro" id="IPR013106">
    <property type="entry name" value="Ig_V-set"/>
</dbReference>
<evidence type="ECO:0000256" key="2">
    <source>
        <dbReference type="ARBA" id="ARBA00023180"/>
    </source>
</evidence>
<keyword evidence="1" id="KW-1015">Disulfide bond</keyword>
<evidence type="ECO:0000313" key="7">
    <source>
        <dbReference type="Proteomes" id="UP001066276"/>
    </source>
</evidence>
<dbReference type="SMART" id="SM00407">
    <property type="entry name" value="IGc1"/>
    <property type="match status" value="3"/>
</dbReference>
<dbReference type="InterPro" id="IPR003599">
    <property type="entry name" value="Ig_sub"/>
</dbReference>
<dbReference type="InterPro" id="IPR003597">
    <property type="entry name" value="Ig_C1-set"/>
</dbReference>
<keyword evidence="2" id="KW-0325">Glycoprotein</keyword>
<dbReference type="PROSITE" id="PS00290">
    <property type="entry name" value="IG_MHC"/>
    <property type="match status" value="1"/>
</dbReference>
<protein>
    <recommendedName>
        <fullName evidence="5">Ig-like domain-containing protein</fullName>
    </recommendedName>
</protein>
<dbReference type="InterPro" id="IPR007110">
    <property type="entry name" value="Ig-like_dom"/>
</dbReference>
<gene>
    <name evidence="6" type="ORF">NDU88_002376</name>
</gene>
<feature type="domain" description="Ig-like" evidence="5">
    <location>
        <begin position="645"/>
        <end position="681"/>
    </location>
</feature>
<feature type="domain" description="Ig-like" evidence="5">
    <location>
        <begin position="17"/>
        <end position="129"/>
    </location>
</feature>
<organism evidence="6 7">
    <name type="scientific">Pleurodeles waltl</name>
    <name type="common">Iberian ribbed newt</name>
    <dbReference type="NCBI Taxonomy" id="8319"/>
    <lineage>
        <taxon>Eukaryota</taxon>
        <taxon>Metazoa</taxon>
        <taxon>Chordata</taxon>
        <taxon>Craniata</taxon>
        <taxon>Vertebrata</taxon>
        <taxon>Euteleostomi</taxon>
        <taxon>Amphibia</taxon>
        <taxon>Batrachia</taxon>
        <taxon>Caudata</taxon>
        <taxon>Salamandroidea</taxon>
        <taxon>Salamandridae</taxon>
        <taxon>Pleurodelinae</taxon>
        <taxon>Pleurodeles</taxon>
    </lineage>
</organism>
<comment type="caution">
    <text evidence="6">The sequence shown here is derived from an EMBL/GenBank/DDBJ whole genome shotgun (WGS) entry which is preliminary data.</text>
</comment>
<dbReference type="Pfam" id="PF07686">
    <property type="entry name" value="V-set"/>
    <property type="match status" value="1"/>
</dbReference>
<feature type="domain" description="Ig-like" evidence="5">
    <location>
        <begin position="1015"/>
        <end position="1092"/>
    </location>
</feature>
<feature type="domain" description="Ig-like" evidence="5">
    <location>
        <begin position="420"/>
        <end position="545"/>
    </location>
</feature>
<evidence type="ECO:0000256" key="3">
    <source>
        <dbReference type="SAM" id="Phobius"/>
    </source>
</evidence>
<dbReference type="InterPro" id="IPR003006">
    <property type="entry name" value="Ig/MHC_CS"/>
</dbReference>
<feature type="transmembrane region" description="Helical" evidence="3">
    <location>
        <begin position="243"/>
        <end position="268"/>
    </location>
</feature>
<dbReference type="Gene3D" id="2.60.40.10">
    <property type="entry name" value="Immunoglobulins"/>
    <property type="match status" value="8"/>
</dbReference>
<dbReference type="SMART" id="SM00409">
    <property type="entry name" value="IG"/>
    <property type="match status" value="4"/>
</dbReference>
<evidence type="ECO:0000256" key="4">
    <source>
        <dbReference type="SAM" id="SignalP"/>
    </source>
</evidence>
<keyword evidence="3" id="KW-1133">Transmembrane helix</keyword>
<dbReference type="InterPro" id="IPR036179">
    <property type="entry name" value="Ig-like_dom_sf"/>
</dbReference>
<name>A0AAV7TMF2_PLEWA</name>
<sequence length="1103" mass="123770">MGRLIYLALLSHIAVTQKLQVTVSDVSAQLHEDVLMPCRVTGYRTPELDLPNVGVKWSFRSQNETEEEVYSFNGAEHKASRVGAQITEKELRKGNATLFIPQIKLSDAGRYKCTVFVWSNKAEGGSSLSVLANPKVTLSSSAISVKVGDERSISCAVSQFYPENIEVQWFELSNDKVSSVAGDICTGALVDNPDGTFNVTSRLRLRPTLEDNEKRYQCTVEHKTLPQNFSVAAALSVTERQSWMGIIIGCIAGVVAAAVAVIAIVVYAKFFKTVPPKLTDISLSERLVHMEKASISFQVTGFRPQILGIRAYLTCKDCIPKRIFHWTSTETGANGHLQTPNGRDEFELLIHGEEESPFIFNLSEFEKHKDNTFSISCNIAAFLDLYQHNGAMLKIQVFHKGHTSPAAEKEVELHVVGVAPRLSKVFMPRSLVQHEDCALTCLISCFKPRGIQIIWSRSQNGCLLDIAEATFQIEANNAEKLRERNGYTHSISEAPFPDRTHCITSMLKFKPTVSEHHRSDFICKAVHESTKHEAESKATLEVTVTPVLNPIQYVRSPEGHITLECKIHSFFPGDIEIFWLKDGVRNTPEITDIKTELGLFYCVSKFTFLPSQRDQGKTVTCSIKHASLKEPKEVVWRMIPIVVPPRISEISSDPLYPELGKPVTLSCGIEEFFPEKCTVMWQIGDSVRHSECEINEGNPVINPDTGLFNSKTSITFKARREDHDKLISVSVLHYATMVMPERKQHHFLLKGVPRVSDIIFEPPFFGYGQLISLICDVTGFYPNDITAEWYTNGMKLDNITNIGSGEDENGLFHLKSSLHIRPTALYYNKDISFLVSHPSLREPIKKQVAILLPALPPNVSEFLMIPSQPEVNKPLILRVCMADYAPGYIQVRWFKSSRCFEEEVSSTEPQIATNALCFSESQVQFIPRMNDHNCQLRCEVEHPESGKITEKSCTLVLKGTTIYCDSSLYETDGPFGQTKEQRLSPLRQSKEELLSQFEEAGVLKIQCSTKNPRAGEDVILCCKVPGCYSNDTDIYWYKGMYPVNSRNIRNEDFEGGCISYVTIETNEAEDECNIRCEVISDEPRQDACYTLKLQKALVAAAVC</sequence>
<evidence type="ECO:0000259" key="5">
    <source>
        <dbReference type="PROSITE" id="PS50835"/>
    </source>
</evidence>
<keyword evidence="3" id="KW-0812">Transmembrane</keyword>
<dbReference type="CDD" id="cd00098">
    <property type="entry name" value="IgC1"/>
    <property type="match status" value="2"/>
</dbReference>
<dbReference type="InterPro" id="IPR051755">
    <property type="entry name" value="Ig-like_CS_Receptor"/>
</dbReference>
<reference evidence="6" key="1">
    <citation type="journal article" date="2022" name="bioRxiv">
        <title>Sequencing and chromosome-scale assembly of the giantPleurodeles waltlgenome.</title>
        <authorList>
            <person name="Brown T."/>
            <person name="Elewa A."/>
            <person name="Iarovenko S."/>
            <person name="Subramanian E."/>
            <person name="Araus A.J."/>
            <person name="Petzold A."/>
            <person name="Susuki M."/>
            <person name="Suzuki K.-i.T."/>
            <person name="Hayashi T."/>
            <person name="Toyoda A."/>
            <person name="Oliveira C."/>
            <person name="Osipova E."/>
            <person name="Leigh N.D."/>
            <person name="Simon A."/>
            <person name="Yun M.H."/>
        </authorList>
    </citation>
    <scope>NUCLEOTIDE SEQUENCE</scope>
    <source>
        <strain evidence="6">20211129_DDA</strain>
        <tissue evidence="6">Liver</tissue>
    </source>
</reference>
<feature type="domain" description="Ig-like" evidence="5">
    <location>
        <begin position="857"/>
        <end position="954"/>
    </location>
</feature>
<proteinExistence type="predicted"/>
<dbReference type="EMBL" id="JANPWB010000006">
    <property type="protein sequence ID" value="KAJ1177114.1"/>
    <property type="molecule type" value="Genomic_DNA"/>
</dbReference>
<dbReference type="PROSITE" id="PS50835">
    <property type="entry name" value="IG_LIKE"/>
    <property type="match status" value="8"/>
</dbReference>
<dbReference type="InterPro" id="IPR013783">
    <property type="entry name" value="Ig-like_fold"/>
</dbReference>
<feature type="signal peptide" evidence="4">
    <location>
        <begin position="1"/>
        <end position="16"/>
    </location>
</feature>
<evidence type="ECO:0000313" key="6">
    <source>
        <dbReference type="EMBL" id="KAJ1177114.1"/>
    </source>
</evidence>
<feature type="chain" id="PRO_5043698101" description="Ig-like domain-containing protein" evidence="4">
    <location>
        <begin position="17"/>
        <end position="1103"/>
    </location>
</feature>
<keyword evidence="4" id="KW-0732">Signal</keyword>